<feature type="compositionally biased region" description="Low complexity" evidence="1">
    <location>
        <begin position="36"/>
        <end position="51"/>
    </location>
</feature>
<feature type="region of interest" description="Disordered" evidence="1">
    <location>
        <begin position="1"/>
        <end position="258"/>
    </location>
</feature>
<proteinExistence type="predicted"/>
<keyword evidence="4" id="KW-1185">Reference proteome</keyword>
<comment type="caution">
    <text evidence="3">The sequence shown here is derived from an EMBL/GenBank/DDBJ whole genome shotgun (WGS) entry which is preliminary data.</text>
</comment>
<dbReference type="OrthoDB" id="73491at2759"/>
<sequence length="298" mass="33741">MIGPELPPHLQRPKAQNDESDEEDDYMPELPPDLKPSASQSLAQSAPSTSKPAPPARKPSPAAPARTSHNHDYDESDDDVGPQPLRAPPVQHDENEGIRRFMEVERRRREEAENAAKPQAPKREEWMLVPPSASELLSNIDPTKKRTFSSSTVPKGNGKNEPNLWTETPQERLQRLKDEVDGRRKRAVNPTPDEDDDNDRNKRRKVEEDYQRNIGASVEEHTKKIRGPSLTDAHLQREKEKARTKSKEEEEPEAIWDRERDLGVGGRIFSDGERRKALKDARSGLGDRFGSGTTGRFM</sequence>
<feature type="compositionally biased region" description="Basic and acidic residues" evidence="1">
    <location>
        <begin position="91"/>
        <end position="114"/>
    </location>
</feature>
<organism evidence="3 4">
    <name type="scientific">Schizophyllum amplum</name>
    <dbReference type="NCBI Taxonomy" id="97359"/>
    <lineage>
        <taxon>Eukaryota</taxon>
        <taxon>Fungi</taxon>
        <taxon>Dikarya</taxon>
        <taxon>Basidiomycota</taxon>
        <taxon>Agaricomycotina</taxon>
        <taxon>Agaricomycetes</taxon>
        <taxon>Agaricomycetidae</taxon>
        <taxon>Agaricales</taxon>
        <taxon>Schizophyllaceae</taxon>
        <taxon>Schizophyllum</taxon>
    </lineage>
</organism>
<evidence type="ECO:0000256" key="1">
    <source>
        <dbReference type="SAM" id="MobiDB-lite"/>
    </source>
</evidence>
<feature type="compositionally biased region" description="Pro residues" evidence="1">
    <location>
        <begin position="52"/>
        <end position="62"/>
    </location>
</feature>
<feature type="compositionally biased region" description="Basic and acidic residues" evidence="1">
    <location>
        <begin position="234"/>
        <end position="248"/>
    </location>
</feature>
<feature type="compositionally biased region" description="Acidic residues" evidence="1">
    <location>
        <begin position="18"/>
        <end position="27"/>
    </location>
</feature>
<dbReference type="Proteomes" id="UP000320762">
    <property type="component" value="Unassembled WGS sequence"/>
</dbReference>
<evidence type="ECO:0000313" key="3">
    <source>
        <dbReference type="EMBL" id="TRM57202.1"/>
    </source>
</evidence>
<dbReference type="InterPro" id="IPR022226">
    <property type="entry name" value="DUF3752"/>
</dbReference>
<dbReference type="Pfam" id="PF12572">
    <property type="entry name" value="DUF3752"/>
    <property type="match status" value="1"/>
</dbReference>
<accession>A0A550BXE3</accession>
<dbReference type="PANTHER" id="PTHR46370:SF1">
    <property type="entry name" value="GPALPP MOTIFS-CONTAINING PROTEIN 1"/>
    <property type="match status" value="1"/>
</dbReference>
<feature type="domain" description="DUF3752" evidence="2">
    <location>
        <begin position="130"/>
        <end position="290"/>
    </location>
</feature>
<evidence type="ECO:0000259" key="2">
    <source>
        <dbReference type="Pfam" id="PF12572"/>
    </source>
</evidence>
<dbReference type="AlphaFoldDB" id="A0A550BXE3"/>
<dbReference type="InterPro" id="IPR046331">
    <property type="entry name" value="GPAM1-like"/>
</dbReference>
<reference evidence="3 4" key="1">
    <citation type="journal article" date="2019" name="New Phytol.">
        <title>Comparative genomics reveals unique wood-decay strategies and fruiting body development in the Schizophyllaceae.</title>
        <authorList>
            <person name="Almasi E."/>
            <person name="Sahu N."/>
            <person name="Krizsan K."/>
            <person name="Balint B."/>
            <person name="Kovacs G.M."/>
            <person name="Kiss B."/>
            <person name="Cseklye J."/>
            <person name="Drula E."/>
            <person name="Henrissat B."/>
            <person name="Nagy I."/>
            <person name="Chovatia M."/>
            <person name="Adam C."/>
            <person name="LaButti K."/>
            <person name="Lipzen A."/>
            <person name="Riley R."/>
            <person name="Grigoriev I.V."/>
            <person name="Nagy L.G."/>
        </authorList>
    </citation>
    <scope>NUCLEOTIDE SEQUENCE [LARGE SCALE GENOMIC DNA]</scope>
    <source>
        <strain evidence="3 4">NL-1724</strain>
    </source>
</reference>
<protein>
    <recommendedName>
        <fullName evidence="2">DUF3752 domain-containing protein</fullName>
    </recommendedName>
</protein>
<name>A0A550BXE3_9AGAR</name>
<gene>
    <name evidence="3" type="ORF">BD626DRAFT_515783</name>
</gene>
<evidence type="ECO:0000313" key="4">
    <source>
        <dbReference type="Proteomes" id="UP000320762"/>
    </source>
</evidence>
<dbReference type="EMBL" id="VDMD01000051">
    <property type="protein sequence ID" value="TRM57202.1"/>
    <property type="molecule type" value="Genomic_DNA"/>
</dbReference>
<dbReference type="PANTHER" id="PTHR46370">
    <property type="entry name" value="GPALPP MOTIFS-CONTAINING PROTEIN 1"/>
    <property type="match status" value="1"/>
</dbReference>
<feature type="compositionally biased region" description="Basic and acidic residues" evidence="1">
    <location>
        <begin position="169"/>
        <end position="182"/>
    </location>
</feature>